<dbReference type="PROSITE" id="PS51462">
    <property type="entry name" value="NUDIX"/>
    <property type="match status" value="1"/>
</dbReference>
<evidence type="ECO:0000313" key="3">
    <source>
        <dbReference type="EMBL" id="OAV59261.1"/>
    </source>
</evidence>
<dbReference type="PANTHER" id="PTHR21340:SF0">
    <property type="entry name" value="BIS(5'-NUCLEOSYL)-TETRAPHOSPHATASE [ASYMMETRICAL]"/>
    <property type="match status" value="1"/>
</dbReference>
<dbReference type="CDD" id="cd03673">
    <property type="entry name" value="NUDIX_Ap6A_hydrolase"/>
    <property type="match status" value="1"/>
</dbReference>
<dbReference type="GO" id="GO:0004081">
    <property type="term" value="F:bis(5'-nucleosyl)-tetraphosphatase (asymmetrical) activity"/>
    <property type="evidence" value="ECO:0007669"/>
    <property type="project" value="TreeGrafter"/>
</dbReference>
<dbReference type="Pfam" id="PF00300">
    <property type="entry name" value="His_Phos_1"/>
    <property type="match status" value="1"/>
</dbReference>
<dbReference type="Proteomes" id="UP000078292">
    <property type="component" value="Unassembled WGS sequence"/>
</dbReference>
<dbReference type="SUPFAM" id="SSF53254">
    <property type="entry name" value="Phosphoglycerate mutase-like"/>
    <property type="match status" value="1"/>
</dbReference>
<dbReference type="Gene3D" id="3.40.50.1240">
    <property type="entry name" value="Phosphoglycerate mutase-like"/>
    <property type="match status" value="1"/>
</dbReference>
<dbReference type="SUPFAM" id="SSF55811">
    <property type="entry name" value="Nudix"/>
    <property type="match status" value="1"/>
</dbReference>
<dbReference type="InterPro" id="IPR029033">
    <property type="entry name" value="His_PPase_superfam"/>
</dbReference>
<comment type="caution">
    <text evidence="3">The sequence shown here is derived from an EMBL/GenBank/DDBJ whole genome shotgun (WGS) entry which is preliminary data.</text>
</comment>
<dbReference type="RefSeq" id="WP_052505011.1">
    <property type="nucleotide sequence ID" value="NZ_LXEY01000022.1"/>
</dbReference>
<dbReference type="PANTHER" id="PTHR21340">
    <property type="entry name" value="DIADENOSINE 5,5-P1,P4-TETRAPHOSPHATE PYROPHOSPHOHYDROLASE MUTT"/>
    <property type="match status" value="1"/>
</dbReference>
<dbReference type="AlphaFoldDB" id="A0A1B7LW29"/>
<keyword evidence="4" id="KW-1185">Reference proteome</keyword>
<accession>A0A1B7LW29</accession>
<dbReference type="InterPro" id="IPR015797">
    <property type="entry name" value="NUDIX_hydrolase-like_dom_sf"/>
</dbReference>
<dbReference type="EMBL" id="LXEY01000022">
    <property type="protein sequence ID" value="OAV59261.1"/>
    <property type="molecule type" value="Genomic_DNA"/>
</dbReference>
<feature type="domain" description="Nudix hydrolase" evidence="2">
    <location>
        <begin position="26"/>
        <end position="154"/>
    </location>
</feature>
<dbReference type="OrthoDB" id="4287477at2"/>
<dbReference type="InterPro" id="IPR051325">
    <property type="entry name" value="Nudix_hydrolase_domain"/>
</dbReference>
<dbReference type="STRING" id="1837282.A6F49_15460"/>
<dbReference type="GO" id="GO:0006167">
    <property type="term" value="P:AMP biosynthetic process"/>
    <property type="evidence" value="ECO:0007669"/>
    <property type="project" value="TreeGrafter"/>
</dbReference>
<keyword evidence="1" id="KW-0378">Hydrolase</keyword>
<dbReference type="InterPro" id="IPR013078">
    <property type="entry name" value="His_Pase_superF_clade-1"/>
</dbReference>
<dbReference type="GO" id="GO:0006754">
    <property type="term" value="P:ATP biosynthetic process"/>
    <property type="evidence" value="ECO:0007669"/>
    <property type="project" value="TreeGrafter"/>
</dbReference>
<evidence type="ECO:0000313" key="4">
    <source>
        <dbReference type="Proteomes" id="UP000078292"/>
    </source>
</evidence>
<dbReference type="InterPro" id="IPR020084">
    <property type="entry name" value="NUDIX_hydrolase_CS"/>
</dbReference>
<proteinExistence type="predicted"/>
<evidence type="ECO:0000259" key="2">
    <source>
        <dbReference type="PROSITE" id="PS51462"/>
    </source>
</evidence>
<dbReference type="Gene3D" id="3.90.79.10">
    <property type="entry name" value="Nucleoside Triphosphate Pyrophosphohydrolase"/>
    <property type="match status" value="1"/>
</dbReference>
<evidence type="ECO:0000256" key="1">
    <source>
        <dbReference type="ARBA" id="ARBA00022801"/>
    </source>
</evidence>
<dbReference type="CDD" id="cd07040">
    <property type="entry name" value="HP"/>
    <property type="match status" value="1"/>
</dbReference>
<organism evidence="3 4">
    <name type="scientific">Enteractinococcus helveticum</name>
    <dbReference type="NCBI Taxonomy" id="1837282"/>
    <lineage>
        <taxon>Bacteria</taxon>
        <taxon>Bacillati</taxon>
        <taxon>Actinomycetota</taxon>
        <taxon>Actinomycetes</taxon>
        <taxon>Micrococcales</taxon>
        <taxon>Micrococcaceae</taxon>
    </lineage>
</organism>
<sequence length="336" mass="38393">MRAAKRLGKLTTIRATAITAEQGTNAKILAAGTIPWRIKSGTLQVLLIHRPEFDDWSWPKGRLGANETLPETAWRETKEEVGLDLPLGIPLGIIRYKTPQGNKRKEVWYWAARVIDQKARPDNKELDDVRWVNVQRARQMLSKQLDQKPLDVLEAAFEAHQLATVPFVVLRQAKATPAESWTRDEIDRPLADSGYQQAKAVARLLRAWKPTRVVTSKYTRSLETIAPYVKKYGGAVRTKKWLNKTVEAPNRFLARRLRQEFKRPEPIMVCSQPGVVKQILKEIKAWIREERALINPKSVTSKKQFKLAPGSILVVHRAKHRAGQIVSVERYEPLVK</sequence>
<gene>
    <name evidence="3" type="ORF">A6F49_15460</name>
</gene>
<dbReference type="InterPro" id="IPR000086">
    <property type="entry name" value="NUDIX_hydrolase_dom"/>
</dbReference>
<reference evidence="3 4" key="1">
    <citation type="submission" date="2016-04" db="EMBL/GenBank/DDBJ databases">
        <title>First whole genome shotgun sequence of the bacterium Enteractinococcus sp. strain UASWS1574.</title>
        <authorList>
            <person name="Crovadore J."/>
            <person name="Chablais R."/>
            <person name="Lefort F."/>
        </authorList>
    </citation>
    <scope>NUCLEOTIDE SEQUENCE [LARGE SCALE GENOMIC DNA]</scope>
    <source>
        <strain evidence="3 4">UASWS1574</strain>
    </source>
</reference>
<dbReference type="PROSITE" id="PS00893">
    <property type="entry name" value="NUDIX_BOX"/>
    <property type="match status" value="1"/>
</dbReference>
<protein>
    <recommendedName>
        <fullName evidence="2">Nudix hydrolase domain-containing protein</fullName>
    </recommendedName>
</protein>
<dbReference type="Pfam" id="PF00293">
    <property type="entry name" value="NUDIX"/>
    <property type="match status" value="1"/>
</dbReference>
<name>A0A1B7LW29_9MICC</name>